<proteinExistence type="predicted"/>
<feature type="domain" description="Glutamate synthase central-N" evidence="1">
    <location>
        <begin position="46"/>
        <end position="81"/>
    </location>
</feature>
<reference evidence="2" key="2">
    <citation type="submission" date="2021-09" db="EMBL/GenBank/DDBJ databases">
        <authorList>
            <person name="Jia N."/>
            <person name="Wang J."/>
            <person name="Shi W."/>
            <person name="Du L."/>
            <person name="Sun Y."/>
            <person name="Zhan W."/>
            <person name="Jiang J."/>
            <person name="Wang Q."/>
            <person name="Zhang B."/>
            <person name="Ji P."/>
            <person name="Sakyi L.B."/>
            <person name="Cui X."/>
            <person name="Yuan T."/>
            <person name="Jiang B."/>
            <person name="Yang W."/>
            <person name="Lam T.T.-Y."/>
            <person name="Chang Q."/>
            <person name="Ding S."/>
            <person name="Wang X."/>
            <person name="Zhu J."/>
            <person name="Ruan X."/>
            <person name="Zhao L."/>
            <person name="Wei J."/>
            <person name="Que T."/>
            <person name="Du C."/>
            <person name="Cheng J."/>
            <person name="Dai P."/>
            <person name="Han X."/>
            <person name="Huang E."/>
            <person name="Gao Y."/>
            <person name="Liu J."/>
            <person name="Shao H."/>
            <person name="Ye R."/>
            <person name="Li L."/>
            <person name="Wei W."/>
            <person name="Wang X."/>
            <person name="Wang C."/>
            <person name="Huo Q."/>
            <person name="Li W."/>
            <person name="Guo W."/>
            <person name="Chen H."/>
            <person name="Chen S."/>
            <person name="Zhou L."/>
            <person name="Zhou L."/>
            <person name="Ni X."/>
            <person name="Tian J."/>
            <person name="Zhou Y."/>
            <person name="Sheng Y."/>
            <person name="Liu T."/>
            <person name="Pan Y."/>
            <person name="Xia L."/>
            <person name="Li J."/>
            <person name="Zhao F."/>
            <person name="Cao W."/>
        </authorList>
    </citation>
    <scope>NUCLEOTIDE SEQUENCE</scope>
    <source>
        <strain evidence="2">Rmic-2018</strain>
        <tissue evidence="2">Larvae</tissue>
    </source>
</reference>
<dbReference type="EMBL" id="JABSTU010000009">
    <property type="protein sequence ID" value="KAH8022397.1"/>
    <property type="molecule type" value="Genomic_DNA"/>
</dbReference>
<feature type="domain" description="Glutamate synthase central-N" evidence="1">
    <location>
        <begin position="82"/>
        <end position="166"/>
    </location>
</feature>
<reference evidence="2" key="1">
    <citation type="journal article" date="2020" name="Cell">
        <title>Large-Scale Comparative Analyses of Tick Genomes Elucidate Their Genetic Diversity and Vector Capacities.</title>
        <authorList>
            <consortium name="Tick Genome and Microbiome Consortium (TIGMIC)"/>
            <person name="Jia N."/>
            <person name="Wang J."/>
            <person name="Shi W."/>
            <person name="Du L."/>
            <person name="Sun Y."/>
            <person name="Zhan W."/>
            <person name="Jiang J.F."/>
            <person name="Wang Q."/>
            <person name="Zhang B."/>
            <person name="Ji P."/>
            <person name="Bell-Sakyi L."/>
            <person name="Cui X.M."/>
            <person name="Yuan T.T."/>
            <person name="Jiang B.G."/>
            <person name="Yang W.F."/>
            <person name="Lam T.T."/>
            <person name="Chang Q.C."/>
            <person name="Ding S.J."/>
            <person name="Wang X.J."/>
            <person name="Zhu J.G."/>
            <person name="Ruan X.D."/>
            <person name="Zhao L."/>
            <person name="Wei J.T."/>
            <person name="Ye R.Z."/>
            <person name="Que T.C."/>
            <person name="Du C.H."/>
            <person name="Zhou Y.H."/>
            <person name="Cheng J.X."/>
            <person name="Dai P.F."/>
            <person name="Guo W.B."/>
            <person name="Han X.H."/>
            <person name="Huang E.J."/>
            <person name="Li L.F."/>
            <person name="Wei W."/>
            <person name="Gao Y.C."/>
            <person name="Liu J.Z."/>
            <person name="Shao H.Z."/>
            <person name="Wang X."/>
            <person name="Wang C.C."/>
            <person name="Yang T.C."/>
            <person name="Huo Q.B."/>
            <person name="Li W."/>
            <person name="Chen H.Y."/>
            <person name="Chen S.E."/>
            <person name="Zhou L.G."/>
            <person name="Ni X.B."/>
            <person name="Tian J.H."/>
            <person name="Sheng Y."/>
            <person name="Liu T."/>
            <person name="Pan Y.S."/>
            <person name="Xia L.Y."/>
            <person name="Li J."/>
            <person name="Zhao F."/>
            <person name="Cao W.C."/>
        </authorList>
    </citation>
    <scope>NUCLEOTIDE SEQUENCE</scope>
    <source>
        <strain evidence="2">Rmic-2018</strain>
    </source>
</reference>
<accession>A0A9J6DJR7</accession>
<dbReference type="InterPro" id="IPR006982">
    <property type="entry name" value="Glu_synth_centr_N"/>
</dbReference>
<evidence type="ECO:0000313" key="2">
    <source>
        <dbReference type="EMBL" id="KAH8022397.1"/>
    </source>
</evidence>
<sequence length="166" mass="18086">MWRFRRVESGELSVSGDIVPALIDEAPQAAKDALIVSDELTVPPWSMRKEALGSMGNDAALACLSLCQPLIYDYFKQLFAQTKEIDIVFSASEGGPGLLNAIRRICDEACTAAKYGYTLIVLSDRKAGKDFIPVSAAMALGAVHHHLITMRQRMKCGLIVETGEAR</sequence>
<comment type="caution">
    <text evidence="2">The sequence shown here is derived from an EMBL/GenBank/DDBJ whole genome shotgun (WGS) entry which is preliminary data.</text>
</comment>
<organism evidence="2 3">
    <name type="scientific">Rhipicephalus microplus</name>
    <name type="common">Cattle tick</name>
    <name type="synonym">Boophilus microplus</name>
    <dbReference type="NCBI Taxonomy" id="6941"/>
    <lineage>
        <taxon>Eukaryota</taxon>
        <taxon>Metazoa</taxon>
        <taxon>Ecdysozoa</taxon>
        <taxon>Arthropoda</taxon>
        <taxon>Chelicerata</taxon>
        <taxon>Arachnida</taxon>
        <taxon>Acari</taxon>
        <taxon>Parasitiformes</taxon>
        <taxon>Ixodida</taxon>
        <taxon>Ixodoidea</taxon>
        <taxon>Ixodidae</taxon>
        <taxon>Rhipicephalinae</taxon>
        <taxon>Rhipicephalus</taxon>
        <taxon>Boophilus</taxon>
    </lineage>
</organism>
<dbReference type="Gene3D" id="3.20.20.70">
    <property type="entry name" value="Aldolase class I"/>
    <property type="match status" value="2"/>
</dbReference>
<protein>
    <recommendedName>
        <fullName evidence="1">Glutamate synthase central-N domain-containing protein</fullName>
    </recommendedName>
</protein>
<name>A0A9J6DJR7_RHIMP</name>
<evidence type="ECO:0000313" key="3">
    <source>
        <dbReference type="Proteomes" id="UP000821866"/>
    </source>
</evidence>
<dbReference type="GO" id="GO:0015930">
    <property type="term" value="F:glutamate synthase activity"/>
    <property type="evidence" value="ECO:0007669"/>
    <property type="project" value="InterPro"/>
</dbReference>
<dbReference type="VEuPathDB" id="VectorBase:LOC119174150"/>
<dbReference type="AlphaFoldDB" id="A0A9J6DJR7"/>
<keyword evidence="3" id="KW-1185">Reference proteome</keyword>
<dbReference type="Proteomes" id="UP000821866">
    <property type="component" value="Chromosome 7"/>
</dbReference>
<gene>
    <name evidence="2" type="ORF">HPB51_023965</name>
</gene>
<dbReference type="InterPro" id="IPR013785">
    <property type="entry name" value="Aldolase_TIM"/>
</dbReference>
<dbReference type="SUPFAM" id="SSF51395">
    <property type="entry name" value="FMN-linked oxidoreductases"/>
    <property type="match status" value="1"/>
</dbReference>
<dbReference type="Pfam" id="PF04898">
    <property type="entry name" value="Glu_syn_central"/>
    <property type="match status" value="2"/>
</dbReference>
<evidence type="ECO:0000259" key="1">
    <source>
        <dbReference type="Pfam" id="PF04898"/>
    </source>
</evidence>